<dbReference type="eggNOG" id="COG1615">
    <property type="taxonomic scope" value="Bacteria"/>
</dbReference>
<evidence type="ECO:0000256" key="2">
    <source>
        <dbReference type="ARBA" id="ARBA00022692"/>
    </source>
</evidence>
<accession>I7J4P8</accession>
<keyword evidence="2 5" id="KW-0812">Transmembrane</keyword>
<keyword evidence="4 5" id="KW-0472">Membrane</keyword>
<dbReference type="Pfam" id="PF03699">
    <property type="entry name" value="UPF0182"/>
    <property type="match status" value="1"/>
</dbReference>
<comment type="subcellular location">
    <subcellularLocation>
        <location evidence="5">Cell membrane</location>
        <topology evidence="5">Multi-pass membrane protein</topology>
    </subcellularLocation>
</comment>
<evidence type="ECO:0000313" key="7">
    <source>
        <dbReference type="Proteomes" id="UP000007652"/>
    </source>
</evidence>
<feature type="transmembrane region" description="Helical" evidence="5">
    <location>
        <begin position="242"/>
        <end position="262"/>
    </location>
</feature>
<evidence type="ECO:0000256" key="4">
    <source>
        <dbReference type="ARBA" id="ARBA00023136"/>
    </source>
</evidence>
<feature type="transmembrane region" description="Helical" evidence="5">
    <location>
        <begin position="7"/>
        <end position="27"/>
    </location>
</feature>
<dbReference type="RefSeq" id="WP_008908117.1">
    <property type="nucleotide sequence ID" value="NZ_CAKP01000036.1"/>
</dbReference>
<proteinExistence type="inferred from homology"/>
<evidence type="ECO:0000256" key="3">
    <source>
        <dbReference type="ARBA" id="ARBA00022989"/>
    </source>
</evidence>
<keyword evidence="3 5" id="KW-1133">Transmembrane helix</keyword>
<dbReference type="OrthoDB" id="9763654at2"/>
<dbReference type="EMBL" id="CAKP01000036">
    <property type="protein sequence ID" value="CCJ32841.1"/>
    <property type="molecule type" value="Genomic_DNA"/>
</dbReference>
<dbReference type="InterPro" id="IPR005372">
    <property type="entry name" value="UPF0182"/>
</dbReference>
<evidence type="ECO:0000313" key="6">
    <source>
        <dbReference type="EMBL" id="CCJ32841.1"/>
    </source>
</evidence>
<gene>
    <name evidence="6" type="ORF">CAAU_0757</name>
</gene>
<organism evidence="6 7">
    <name type="scientific">Caloramator australicus RC3</name>
    <dbReference type="NCBI Taxonomy" id="857293"/>
    <lineage>
        <taxon>Bacteria</taxon>
        <taxon>Bacillati</taxon>
        <taxon>Bacillota</taxon>
        <taxon>Clostridia</taxon>
        <taxon>Eubacteriales</taxon>
        <taxon>Clostridiaceae</taxon>
        <taxon>Caloramator</taxon>
    </lineage>
</organism>
<dbReference type="Proteomes" id="UP000007652">
    <property type="component" value="Unassembled WGS sequence"/>
</dbReference>
<sequence>MKGFIGKLLIIIVILLILISSISGFLVDIQWFKEVGYLNVFFTSFKAKLLIFIPSFFVFLIAIYFYAKFLAKNYLEIGGMVYDKGEIRKRNKIIFYISLAITLIISFIFTSAFWYRILEYVNGENFNINDPIFNKDIGFFVFRLPLIQAILSFLITVVLVLAIISFIFYAFERAKDGLSLIGFNFRQNPKSRFFGRQLAYFAALFLILLSGVFYIRALNLVYSPRGVAFGASYTDVHVTLPLLKVLIILCIISSFIIFFSILRGRIKPIIYTAAFIVLFIAFEGIASFVVEKIIVAPNAREKEMSYLEHNIQYTRKAFGLENIKEIDFDVKNDLTSKDIQENKNTIDNIRVTEFSQSLEVFNQIQSIRNYYRFNDVDIDRYTIDGRLRQVFISARELDNSLRDPKFQTWQNKRLFYTHGYGAVMSYTNAVTQTGLPQFIVKDIPMSGRFNVAKPQIYFGEINNDYIIINAKNNEIDYPYGSGEKETRYDGKAGIKLNPLNRLLFALAYGDFNLILSNNITSDSRIILHRDIVKRVRKIAPFLNYDEDPYLVMAGDRFYWIIDAYTVTNRFPYSEPYYGINYIRNSVKVVVDAYDGRVDFYLTDKNDPIALTIGNIYKGIFKDIKDMPEDLKKHLRYSEDVFLIQSTVYEKYHMKNPISFYNSEDLWSIARYKNPDGSERQVEAVYQVMKIFDDEEFLLTIPYTVAKKENMVSWLAARMDKNLGEMVLIRFPKEKAILGPQQFNSRINTDIQISSLITLLNQQGSSVILGETNIIPIKNSLLYVRPLYLKAQGGKSLPELKKVIVNYGDSIVMEDNIGLAIQKLFAAQVPTTPVEEEEDIKTLILRADDTYKKAIEAQRQGDWAGYGRYIKELENILTKLKEKSK</sequence>
<evidence type="ECO:0000256" key="1">
    <source>
        <dbReference type="ARBA" id="ARBA00022475"/>
    </source>
</evidence>
<feature type="transmembrane region" description="Helical" evidence="5">
    <location>
        <begin position="198"/>
        <end position="222"/>
    </location>
</feature>
<dbReference type="STRING" id="857293.CAAU_0757"/>
<dbReference type="GO" id="GO:0005576">
    <property type="term" value="C:extracellular region"/>
    <property type="evidence" value="ECO:0007669"/>
    <property type="project" value="TreeGrafter"/>
</dbReference>
<dbReference type="PANTHER" id="PTHR39344:SF1">
    <property type="entry name" value="UPF0182 PROTEIN SLL1060"/>
    <property type="match status" value="1"/>
</dbReference>
<name>I7J4P8_9CLOT</name>
<protein>
    <recommendedName>
        <fullName evidence="5">UPF0182 protein CAAU_0757</fullName>
    </recommendedName>
</protein>
<keyword evidence="1 5" id="KW-1003">Cell membrane</keyword>
<feature type="transmembrane region" description="Helical" evidence="5">
    <location>
        <begin position="47"/>
        <end position="67"/>
    </location>
</feature>
<feature type="transmembrane region" description="Helical" evidence="5">
    <location>
        <begin position="93"/>
        <end position="115"/>
    </location>
</feature>
<dbReference type="AlphaFoldDB" id="I7J4P8"/>
<feature type="transmembrane region" description="Helical" evidence="5">
    <location>
        <begin position="146"/>
        <end position="171"/>
    </location>
</feature>
<dbReference type="PANTHER" id="PTHR39344">
    <property type="entry name" value="UPF0182 PROTEIN SLL1060"/>
    <property type="match status" value="1"/>
</dbReference>
<evidence type="ECO:0000256" key="5">
    <source>
        <dbReference type="HAMAP-Rule" id="MF_01600"/>
    </source>
</evidence>
<comment type="similarity">
    <text evidence="5">Belongs to the UPF0182 family.</text>
</comment>
<dbReference type="GO" id="GO:0005886">
    <property type="term" value="C:plasma membrane"/>
    <property type="evidence" value="ECO:0007669"/>
    <property type="project" value="UniProtKB-SubCell"/>
</dbReference>
<dbReference type="HAMAP" id="MF_01600">
    <property type="entry name" value="UPF0182"/>
    <property type="match status" value="1"/>
</dbReference>
<reference evidence="6 7" key="1">
    <citation type="journal article" date="2011" name="J. Bacteriol.">
        <title>Draft genome sequence of Caloramator australicus strain RC3T, a thermoanaerobe from the Great Artesian Basin of Australia.</title>
        <authorList>
            <person name="Ogg C.D."/>
            <person name="Patel B.K.C."/>
        </authorList>
    </citation>
    <scope>NUCLEOTIDE SEQUENCE [LARGE SCALE GENOMIC DNA]</scope>
    <source>
        <strain evidence="6 7">RC3</strain>
    </source>
</reference>
<keyword evidence="7" id="KW-1185">Reference proteome</keyword>
<feature type="transmembrane region" description="Helical" evidence="5">
    <location>
        <begin position="269"/>
        <end position="290"/>
    </location>
</feature>
<comment type="caution">
    <text evidence="6">The sequence shown here is derived from an EMBL/GenBank/DDBJ whole genome shotgun (WGS) entry which is preliminary data.</text>
</comment>